<dbReference type="InterPro" id="IPR020602">
    <property type="entry name" value="GTP_CycHdrlase_I_dom"/>
</dbReference>
<feature type="compositionally biased region" description="Low complexity" evidence="9">
    <location>
        <begin position="59"/>
        <end position="73"/>
    </location>
</feature>
<dbReference type="PANTHER" id="PTHR11109">
    <property type="entry name" value="GTP CYCLOHYDROLASE I"/>
    <property type="match status" value="1"/>
</dbReference>
<dbReference type="GO" id="GO:0046654">
    <property type="term" value="P:tetrahydrofolate biosynthetic process"/>
    <property type="evidence" value="ECO:0007669"/>
    <property type="project" value="InterPro"/>
</dbReference>
<evidence type="ECO:0000259" key="10">
    <source>
        <dbReference type="Pfam" id="PF01227"/>
    </source>
</evidence>
<evidence type="ECO:0000256" key="3">
    <source>
        <dbReference type="ARBA" id="ARBA00012715"/>
    </source>
</evidence>
<evidence type="ECO:0000256" key="9">
    <source>
        <dbReference type="SAM" id="MobiDB-lite"/>
    </source>
</evidence>
<dbReference type="FunFam" id="1.10.286.10:FF:000003">
    <property type="entry name" value="GTP cyclohydrolase 1"/>
    <property type="match status" value="1"/>
</dbReference>
<reference evidence="11" key="1">
    <citation type="submission" date="2021-01" db="EMBL/GenBank/DDBJ databases">
        <authorList>
            <person name="Corre E."/>
            <person name="Pelletier E."/>
            <person name="Niang G."/>
            <person name="Scheremetjew M."/>
            <person name="Finn R."/>
            <person name="Kale V."/>
            <person name="Holt S."/>
            <person name="Cochrane G."/>
            <person name="Meng A."/>
            <person name="Brown T."/>
            <person name="Cohen L."/>
        </authorList>
    </citation>
    <scope>NUCLEOTIDE SEQUENCE</scope>
    <source>
        <strain evidence="11">CCAP1064/1</strain>
    </source>
</reference>
<dbReference type="GO" id="GO:0006729">
    <property type="term" value="P:tetrahydrobiopterin biosynthetic process"/>
    <property type="evidence" value="ECO:0007669"/>
    <property type="project" value="TreeGrafter"/>
</dbReference>
<evidence type="ECO:0000256" key="2">
    <source>
        <dbReference type="ARBA" id="ARBA00008085"/>
    </source>
</evidence>
<evidence type="ECO:0000256" key="7">
    <source>
        <dbReference type="ARBA" id="ARBA00023134"/>
    </source>
</evidence>
<dbReference type="Pfam" id="PF01227">
    <property type="entry name" value="GTP_cyclohydroI"/>
    <property type="match status" value="1"/>
</dbReference>
<dbReference type="Gene3D" id="1.10.286.10">
    <property type="match status" value="1"/>
</dbReference>
<protein>
    <recommendedName>
        <fullName evidence="4">GTP cyclohydrolase 1</fullName>
        <ecNumber evidence="3">3.5.4.16</ecNumber>
    </recommendedName>
    <alternativeName>
        <fullName evidence="8">GTP cyclohydrolase I</fullName>
    </alternativeName>
</protein>
<dbReference type="NCBIfam" id="TIGR00063">
    <property type="entry name" value="folE"/>
    <property type="match status" value="1"/>
</dbReference>
<feature type="compositionally biased region" description="Basic and acidic residues" evidence="9">
    <location>
        <begin position="1"/>
        <end position="14"/>
    </location>
</feature>
<dbReference type="EC" id="3.5.4.16" evidence="3"/>
<dbReference type="NCBIfam" id="NF006825">
    <property type="entry name" value="PRK09347.1-2"/>
    <property type="match status" value="1"/>
</dbReference>
<dbReference type="PROSITE" id="PS00860">
    <property type="entry name" value="GTP_CYCLOHYDROL_1_2"/>
    <property type="match status" value="1"/>
</dbReference>
<dbReference type="GO" id="GO:0005737">
    <property type="term" value="C:cytoplasm"/>
    <property type="evidence" value="ECO:0007669"/>
    <property type="project" value="TreeGrafter"/>
</dbReference>
<comment type="similarity">
    <text evidence="2">Belongs to the GTP cyclohydrolase I family.</text>
</comment>
<dbReference type="InterPro" id="IPR018234">
    <property type="entry name" value="GTP_CycHdrlase_I_CS"/>
</dbReference>
<dbReference type="FunFam" id="3.30.1130.10:FF:000012">
    <property type="entry name" value="GTP cyclohydrolase 1"/>
    <property type="match status" value="1"/>
</dbReference>
<feature type="domain" description="GTP cyclohydrolase I" evidence="10">
    <location>
        <begin position="131"/>
        <end position="307"/>
    </location>
</feature>
<dbReference type="InterPro" id="IPR043133">
    <property type="entry name" value="GTP-CH-I_C/QueF"/>
</dbReference>
<evidence type="ECO:0000256" key="4">
    <source>
        <dbReference type="ARBA" id="ARBA00017272"/>
    </source>
</evidence>
<keyword evidence="6" id="KW-0378">Hydrolase</keyword>
<dbReference type="CDD" id="cd00642">
    <property type="entry name" value="GTP_cyclohydro1"/>
    <property type="match status" value="1"/>
</dbReference>
<dbReference type="EMBL" id="HBEL01040154">
    <property type="protein sequence ID" value="CAD8422539.1"/>
    <property type="molecule type" value="Transcribed_RNA"/>
</dbReference>
<organism evidence="11">
    <name type="scientific">Proboscia inermis</name>
    <dbReference type="NCBI Taxonomy" id="420281"/>
    <lineage>
        <taxon>Eukaryota</taxon>
        <taxon>Sar</taxon>
        <taxon>Stramenopiles</taxon>
        <taxon>Ochrophyta</taxon>
        <taxon>Bacillariophyta</taxon>
        <taxon>Coscinodiscophyceae</taxon>
        <taxon>Rhizosoleniophycidae</taxon>
        <taxon>Rhizosoleniales</taxon>
        <taxon>Rhizosoleniaceae</taxon>
        <taxon>Proboscia</taxon>
    </lineage>
</organism>
<evidence type="ECO:0000256" key="5">
    <source>
        <dbReference type="ARBA" id="ARBA00022741"/>
    </source>
</evidence>
<dbReference type="NCBIfam" id="NF006826">
    <property type="entry name" value="PRK09347.1-3"/>
    <property type="match status" value="1"/>
</dbReference>
<evidence type="ECO:0000256" key="6">
    <source>
        <dbReference type="ARBA" id="ARBA00022801"/>
    </source>
</evidence>
<keyword evidence="5" id="KW-0547">Nucleotide-binding</keyword>
<dbReference type="InterPro" id="IPR001474">
    <property type="entry name" value="GTP_CycHdrlase_I"/>
</dbReference>
<proteinExistence type="inferred from homology"/>
<gene>
    <name evidence="11" type="ORF">PINE0816_LOCUS18696</name>
</gene>
<dbReference type="GO" id="GO:0005525">
    <property type="term" value="F:GTP binding"/>
    <property type="evidence" value="ECO:0007669"/>
    <property type="project" value="UniProtKB-KW"/>
</dbReference>
<dbReference type="PANTHER" id="PTHR11109:SF7">
    <property type="entry name" value="GTP CYCLOHYDROLASE 1"/>
    <property type="match status" value="1"/>
</dbReference>
<dbReference type="Gene3D" id="3.30.1130.10">
    <property type="match status" value="1"/>
</dbReference>
<feature type="region of interest" description="Disordered" evidence="9">
    <location>
        <begin position="1"/>
        <end position="98"/>
    </location>
</feature>
<dbReference type="GO" id="GO:0003934">
    <property type="term" value="F:GTP cyclohydrolase I activity"/>
    <property type="evidence" value="ECO:0007669"/>
    <property type="project" value="UniProtKB-EC"/>
</dbReference>
<feature type="compositionally biased region" description="Basic and acidic residues" evidence="9">
    <location>
        <begin position="81"/>
        <end position="91"/>
    </location>
</feature>
<comment type="pathway">
    <text evidence="1">Cofactor biosynthesis; 7,8-dihydroneopterin triphosphate biosynthesis; 7,8-dihydroneopterin triphosphate from GTP: step 1/1.</text>
</comment>
<dbReference type="AlphaFoldDB" id="A0A7S0CFU9"/>
<dbReference type="GO" id="GO:0008270">
    <property type="term" value="F:zinc ion binding"/>
    <property type="evidence" value="ECO:0007669"/>
    <property type="project" value="TreeGrafter"/>
</dbReference>
<dbReference type="InterPro" id="IPR043134">
    <property type="entry name" value="GTP-CH-I_N"/>
</dbReference>
<feature type="compositionally biased region" description="Basic residues" evidence="9">
    <location>
        <begin position="27"/>
        <end position="37"/>
    </location>
</feature>
<evidence type="ECO:0000313" key="11">
    <source>
        <dbReference type="EMBL" id="CAD8422539.1"/>
    </source>
</evidence>
<dbReference type="UniPathway" id="UPA00848">
    <property type="reaction ID" value="UER00151"/>
</dbReference>
<sequence length="313" mass="35066">MRKEGEKNVSEKAEVTSLASVSESSKNKRKRGRRRGKNSKEKKGISPSASNNATHNRDQPNNQQKKQINQNKQLSRRGKARLKEQKSREGEISSPSRVSDIVSKSSDFFVCKEVTDSNSISDENLKMLKMTEACRTILECIGEDPNREGLLKTPDRWAKALLFMTKGYAQSTQEVTNDAIFSENHSEMVVVRDIDIHSLCEHHMVPFTGKVHVGYIPNGQILGLSKIARIAEVFARRLQVQERLTRQIADAVVEAINPMGVAVVVECTHFCMVMRGVQKVGASTVTSSVRGVFETNPMTRSEFFSIINSNQLR</sequence>
<dbReference type="HAMAP" id="MF_00223">
    <property type="entry name" value="FolE"/>
    <property type="match status" value="1"/>
</dbReference>
<evidence type="ECO:0000256" key="1">
    <source>
        <dbReference type="ARBA" id="ARBA00005080"/>
    </source>
</evidence>
<evidence type="ECO:0000256" key="8">
    <source>
        <dbReference type="ARBA" id="ARBA00030854"/>
    </source>
</evidence>
<keyword evidence="7" id="KW-0342">GTP-binding</keyword>
<dbReference type="SUPFAM" id="SSF55620">
    <property type="entry name" value="Tetrahydrobiopterin biosynthesis enzymes-like"/>
    <property type="match status" value="1"/>
</dbReference>
<accession>A0A7S0CFU9</accession>
<dbReference type="PROSITE" id="PS00859">
    <property type="entry name" value="GTP_CYCLOHYDROL_1_1"/>
    <property type="match status" value="1"/>
</dbReference>
<name>A0A7S0CFU9_9STRA</name>